<accession>A0A916JYP0</accession>
<reference evidence="2" key="1">
    <citation type="submission" date="2021-06" db="EMBL/GenBank/DDBJ databases">
        <authorList>
            <person name="Criscuolo A."/>
        </authorList>
    </citation>
    <scope>NUCLEOTIDE SEQUENCE</scope>
    <source>
        <strain evidence="2">CIP111600</strain>
    </source>
</reference>
<dbReference type="Pfam" id="PF00293">
    <property type="entry name" value="NUDIX"/>
    <property type="match status" value="1"/>
</dbReference>
<dbReference type="EMBL" id="CAJVAS010000004">
    <property type="protein sequence ID" value="CAG7612607.1"/>
    <property type="molecule type" value="Genomic_DNA"/>
</dbReference>
<evidence type="ECO:0000313" key="2">
    <source>
        <dbReference type="EMBL" id="CAG7612607.1"/>
    </source>
</evidence>
<dbReference type="Proteomes" id="UP000693672">
    <property type="component" value="Unassembled WGS sequence"/>
</dbReference>
<sequence>MEEAFIRELKEEAGIRPSNIRLLGEYGYRSEASGVETKRYYFEADAECAERFTHIVQSNDEDNGWIYHYRWTDVEPSLTLYGYLGMMPHTIR</sequence>
<keyword evidence="3" id="KW-1185">Reference proteome</keyword>
<dbReference type="RefSeq" id="WP_218091340.1">
    <property type="nucleotide sequence ID" value="NZ_CAJVAS010000004.1"/>
</dbReference>
<evidence type="ECO:0000259" key="1">
    <source>
        <dbReference type="Pfam" id="PF00293"/>
    </source>
</evidence>
<protein>
    <recommendedName>
        <fullName evidence="1">Nudix hydrolase domain-containing protein</fullName>
    </recommendedName>
</protein>
<dbReference type="AlphaFoldDB" id="A0A916JYP0"/>
<feature type="domain" description="Nudix hydrolase" evidence="1">
    <location>
        <begin position="2"/>
        <end position="74"/>
    </location>
</feature>
<organism evidence="2 3">
    <name type="scientific">Paenibacillus solanacearum</name>
    <dbReference type="NCBI Taxonomy" id="2048548"/>
    <lineage>
        <taxon>Bacteria</taxon>
        <taxon>Bacillati</taxon>
        <taxon>Bacillota</taxon>
        <taxon>Bacilli</taxon>
        <taxon>Bacillales</taxon>
        <taxon>Paenibacillaceae</taxon>
        <taxon>Paenibacillus</taxon>
    </lineage>
</organism>
<dbReference type="InterPro" id="IPR000086">
    <property type="entry name" value="NUDIX_hydrolase_dom"/>
</dbReference>
<evidence type="ECO:0000313" key="3">
    <source>
        <dbReference type="Proteomes" id="UP000693672"/>
    </source>
</evidence>
<gene>
    <name evidence="2" type="ORF">PAESOLCIP111_01552</name>
</gene>
<proteinExistence type="predicted"/>
<name>A0A916JYP0_9BACL</name>
<comment type="caution">
    <text evidence="2">The sequence shown here is derived from an EMBL/GenBank/DDBJ whole genome shotgun (WGS) entry which is preliminary data.</text>
</comment>